<proteinExistence type="predicted"/>
<name>A0A1F6NLR1_9BACT</name>
<protein>
    <submittedName>
        <fullName evidence="1">Uncharacterized protein</fullName>
    </submittedName>
</protein>
<dbReference type="Proteomes" id="UP000177803">
    <property type="component" value="Unassembled WGS sequence"/>
</dbReference>
<sequence>MLKFFRKILEALAAWFNHDRREIKKSALYQAAVLTVRQMNLNPLPPLKSGERWVTIIAECHSNPTECPRGFVDIVYDGRWPFGQIELRAPSNIVLPNKKDGTIHIGYIEDCRKNRIVKMSARVIKDGKIVLRAEANEDIYVPEYMRDAYEILWRLRPR</sequence>
<reference evidence="1 2" key="1">
    <citation type="journal article" date="2016" name="Nat. Commun.">
        <title>Thousands of microbial genomes shed light on interconnected biogeochemical processes in an aquifer system.</title>
        <authorList>
            <person name="Anantharaman K."/>
            <person name="Brown C.T."/>
            <person name="Hug L.A."/>
            <person name="Sharon I."/>
            <person name="Castelle C.J."/>
            <person name="Probst A.J."/>
            <person name="Thomas B.C."/>
            <person name="Singh A."/>
            <person name="Wilkins M.J."/>
            <person name="Karaoz U."/>
            <person name="Brodie E.L."/>
            <person name="Williams K.H."/>
            <person name="Hubbard S.S."/>
            <person name="Banfield J.F."/>
        </authorList>
    </citation>
    <scope>NUCLEOTIDE SEQUENCE [LARGE SCALE GENOMIC DNA]</scope>
</reference>
<dbReference type="EMBL" id="MFQR01000005">
    <property type="protein sequence ID" value="OGH84700.1"/>
    <property type="molecule type" value="Genomic_DNA"/>
</dbReference>
<accession>A0A1F6NLR1</accession>
<comment type="caution">
    <text evidence="1">The sequence shown here is derived from an EMBL/GenBank/DDBJ whole genome shotgun (WGS) entry which is preliminary data.</text>
</comment>
<evidence type="ECO:0000313" key="2">
    <source>
        <dbReference type="Proteomes" id="UP000177803"/>
    </source>
</evidence>
<evidence type="ECO:0000313" key="1">
    <source>
        <dbReference type="EMBL" id="OGH84700.1"/>
    </source>
</evidence>
<gene>
    <name evidence="1" type="ORF">A2261_02475</name>
</gene>
<dbReference type="AlphaFoldDB" id="A0A1F6NLR1"/>
<organism evidence="1 2">
    <name type="scientific">Candidatus Magasanikbacteria bacterium RIFOXYA2_FULL_44_8</name>
    <dbReference type="NCBI Taxonomy" id="1798696"/>
    <lineage>
        <taxon>Bacteria</taxon>
        <taxon>Candidatus Magasanikiibacteriota</taxon>
    </lineage>
</organism>